<dbReference type="InterPro" id="IPR042097">
    <property type="entry name" value="Aminopeptidase_N-like_N_sf"/>
</dbReference>
<dbReference type="VEuPathDB" id="FungiDB:AWRI3580_g1650"/>
<dbReference type="PANTHER" id="PTHR11533">
    <property type="entry name" value="PROTEASE M1 ZINC METALLOPROTEASE"/>
    <property type="match status" value="1"/>
</dbReference>
<dbReference type="Gene3D" id="1.10.390.10">
    <property type="entry name" value="Neutral Protease Domain 2"/>
    <property type="match status" value="1"/>
</dbReference>
<dbReference type="GO" id="GO:0016020">
    <property type="term" value="C:membrane"/>
    <property type="evidence" value="ECO:0007669"/>
    <property type="project" value="TreeGrafter"/>
</dbReference>
<dbReference type="SUPFAM" id="SSF55486">
    <property type="entry name" value="Metalloproteases ('zincins'), catalytic domain"/>
    <property type="match status" value="1"/>
</dbReference>
<evidence type="ECO:0000259" key="1">
    <source>
        <dbReference type="Pfam" id="PF01433"/>
    </source>
</evidence>
<name>A0A1E5RR01_HANUV</name>
<keyword evidence="4" id="KW-1185">Reference proteome</keyword>
<dbReference type="InterPro" id="IPR014782">
    <property type="entry name" value="Peptidase_M1_dom"/>
</dbReference>
<dbReference type="PANTHER" id="PTHR11533:SF299">
    <property type="entry name" value="AMINOPEPTIDASE"/>
    <property type="match status" value="1"/>
</dbReference>
<dbReference type="Pfam" id="PF17900">
    <property type="entry name" value="Peptidase_M1_N"/>
    <property type="match status" value="1"/>
</dbReference>
<evidence type="ECO:0000313" key="3">
    <source>
        <dbReference type="EMBL" id="OEJ89258.1"/>
    </source>
</evidence>
<feature type="domain" description="Aminopeptidase N-like N-terminal" evidence="2">
    <location>
        <begin position="8"/>
        <end position="195"/>
    </location>
</feature>
<dbReference type="Pfam" id="PF01433">
    <property type="entry name" value="Peptidase_M1"/>
    <property type="match status" value="1"/>
</dbReference>
<protein>
    <submittedName>
        <fullName evidence="3">Ribosome-associated protein</fullName>
    </submittedName>
</protein>
<dbReference type="GO" id="GO:0070006">
    <property type="term" value="F:metalloaminopeptidase activity"/>
    <property type="evidence" value="ECO:0007669"/>
    <property type="project" value="TreeGrafter"/>
</dbReference>
<dbReference type="Gene3D" id="2.60.40.1730">
    <property type="entry name" value="tricorn interacting facor f3 domain"/>
    <property type="match status" value="1"/>
</dbReference>
<dbReference type="EMBL" id="LPNN01000004">
    <property type="protein sequence ID" value="OEJ89258.1"/>
    <property type="molecule type" value="Genomic_DNA"/>
</dbReference>
<dbReference type="GO" id="GO:0006508">
    <property type="term" value="P:proteolysis"/>
    <property type="evidence" value="ECO:0007669"/>
    <property type="project" value="TreeGrafter"/>
</dbReference>
<dbReference type="InterPro" id="IPR045357">
    <property type="entry name" value="Aminopeptidase_N-like_N"/>
</dbReference>
<dbReference type="Proteomes" id="UP000095358">
    <property type="component" value="Unassembled WGS sequence"/>
</dbReference>
<reference evidence="4" key="1">
    <citation type="journal article" date="2016" name="Genome Announc.">
        <title>Genome sequences of three species of Hanseniaspora isolated from spontaneous wine fermentations.</title>
        <authorList>
            <person name="Sternes P.R."/>
            <person name="Lee D."/>
            <person name="Kutyna D.R."/>
            <person name="Borneman A.R."/>
        </authorList>
    </citation>
    <scope>NUCLEOTIDE SEQUENCE [LARGE SCALE GENOMIC DNA]</scope>
    <source>
        <strain evidence="4">AWRI3580</strain>
    </source>
</reference>
<dbReference type="GO" id="GO:0008270">
    <property type="term" value="F:zinc ion binding"/>
    <property type="evidence" value="ECO:0007669"/>
    <property type="project" value="InterPro"/>
</dbReference>
<sequence length="876" mass="101562">MTNAAIDRYDLQLVVDPTKNEFDGLITIFFTESPYSDIVLNAQGLTIEQYQYNTTYENKDKITNKHKFLIDKTKKTVTFPVKSFDVDIKSLTIVYKGPIDYINKPGMKTQGIFKTNILNNETNKQTFFVSTNCQPFSYIKLFPSSLTNPQKVKIDFSLVYPSSEDYKAVSNTEIIEKSALDENHTLVKFAQTPYMVPSVFGFCLGTLDFLETHVNDIPLRLYTPYGVEEGGFCIDAMKECFQLLNSSSFFNGFEYPLKKLDFVALPFLHCFATENFGMVSIMADNILMKNYDALNHKNMKIIIAHEMVHQWVGNKLTFMHEHTWFNESFATYAAMKVLYPEEADDYNTVLDELYDYQIKEKENVMGDLEASSFDMMERDNYTKGVLIIRYIVAAYGLEKLIDAIVSLDKEKETKFIKPEDIFEKMGCLDLYLLLKNGTKERVVLSINEDNVEITPKGINIPIFMNQNDKVVESKDLKLPEIISNNVTTFKKGNYGLFRVHYNNATVINNLINSLENIPEMDILTLLDDLNFFIGDYKSNVDINKNDLTLPLLMVEKIATILNDKAFDSKYNECLISLIPIVQSVFSNLQSHGITDFTKVLNIPIQKSLLELFEIFKAQIFEDDKFVFDFQKSVPSNYTVLSQLLPLINDVPEVNEFTATIFKTWSTGRPIKSKIPIELIYPSLLTHVKKINNIKDWKKVYQMYLKTQNYMSILDTSEVSVEDFQNFIFASFKEVSEELYMTRLLEYVLENFYELDLTSKLSLLFSNGNKQFNNSDKKHKDLFWEFYVKNFDKFIIEMRTNQKKWTNIASNNFIELSQSTFGSMTESKDINEVEQFVVMKESKYGKSMISEVLDLRKKMNAKKDQIYVVYLSDKYDM</sequence>
<proteinExistence type="predicted"/>
<dbReference type="InterPro" id="IPR050344">
    <property type="entry name" value="Peptidase_M1_aminopeptidases"/>
</dbReference>
<dbReference type="GO" id="GO:0005737">
    <property type="term" value="C:cytoplasm"/>
    <property type="evidence" value="ECO:0007669"/>
    <property type="project" value="TreeGrafter"/>
</dbReference>
<dbReference type="InterPro" id="IPR027268">
    <property type="entry name" value="Peptidase_M4/M1_CTD_sf"/>
</dbReference>
<feature type="domain" description="Peptidase M1 membrane alanine aminopeptidase" evidence="1">
    <location>
        <begin position="236"/>
        <end position="425"/>
    </location>
</feature>
<dbReference type="OrthoDB" id="10031169at2759"/>
<dbReference type="AlphaFoldDB" id="A0A1E5RR01"/>
<comment type="caution">
    <text evidence="3">The sequence shown here is derived from an EMBL/GenBank/DDBJ whole genome shotgun (WGS) entry which is preliminary data.</text>
</comment>
<dbReference type="GO" id="GO:0042277">
    <property type="term" value="F:peptide binding"/>
    <property type="evidence" value="ECO:0007669"/>
    <property type="project" value="TreeGrafter"/>
</dbReference>
<organism evidence="3 4">
    <name type="scientific">Hanseniaspora uvarum</name>
    <name type="common">Yeast</name>
    <name type="synonym">Kloeckera apiculata</name>
    <dbReference type="NCBI Taxonomy" id="29833"/>
    <lineage>
        <taxon>Eukaryota</taxon>
        <taxon>Fungi</taxon>
        <taxon>Dikarya</taxon>
        <taxon>Ascomycota</taxon>
        <taxon>Saccharomycotina</taxon>
        <taxon>Saccharomycetes</taxon>
        <taxon>Saccharomycodales</taxon>
        <taxon>Saccharomycodaceae</taxon>
        <taxon>Hanseniaspora</taxon>
    </lineage>
</organism>
<evidence type="ECO:0000313" key="4">
    <source>
        <dbReference type="Proteomes" id="UP000095358"/>
    </source>
</evidence>
<dbReference type="STRING" id="29833.A0A1E5RR01"/>
<accession>A0A1E5RR01</accession>
<gene>
    <name evidence="3" type="ORF">AWRI3580_g1650</name>
</gene>
<dbReference type="GO" id="GO:0043171">
    <property type="term" value="P:peptide catabolic process"/>
    <property type="evidence" value="ECO:0007669"/>
    <property type="project" value="TreeGrafter"/>
</dbReference>
<dbReference type="SUPFAM" id="SSF63737">
    <property type="entry name" value="Leukotriene A4 hydrolase N-terminal domain"/>
    <property type="match status" value="1"/>
</dbReference>
<evidence type="ECO:0000259" key="2">
    <source>
        <dbReference type="Pfam" id="PF17900"/>
    </source>
</evidence>